<organism evidence="2 3">
    <name type="scientific">Durusdinium trenchii</name>
    <dbReference type="NCBI Taxonomy" id="1381693"/>
    <lineage>
        <taxon>Eukaryota</taxon>
        <taxon>Sar</taxon>
        <taxon>Alveolata</taxon>
        <taxon>Dinophyceae</taxon>
        <taxon>Suessiales</taxon>
        <taxon>Symbiodiniaceae</taxon>
        <taxon>Durusdinium</taxon>
    </lineage>
</organism>
<comment type="caution">
    <text evidence="2">The sequence shown here is derived from an EMBL/GenBank/DDBJ whole genome shotgun (WGS) entry which is preliminary data.</text>
</comment>
<feature type="non-terminal residue" evidence="2">
    <location>
        <position position="103"/>
    </location>
</feature>
<reference evidence="2 3" key="1">
    <citation type="submission" date="2024-02" db="EMBL/GenBank/DDBJ databases">
        <authorList>
            <person name="Chen Y."/>
            <person name="Shah S."/>
            <person name="Dougan E. K."/>
            <person name="Thang M."/>
            <person name="Chan C."/>
        </authorList>
    </citation>
    <scope>NUCLEOTIDE SEQUENCE [LARGE SCALE GENOMIC DNA]</scope>
</reference>
<name>A0ABP0RZK8_9DINO</name>
<accession>A0ABP0RZK8</accession>
<sequence length="103" mass="11032">MANGSHLSLLPHVIVAETGKHFAGRTCYALRGHQTTPRVWEVAFGLGSPMPEQGGIFRAAISLDVTSQALPSAEAAASSQQSERGFVQELSTAAPNSDRWREK</sequence>
<dbReference type="EMBL" id="CAXAMM010042562">
    <property type="protein sequence ID" value="CAK9105509.1"/>
    <property type="molecule type" value="Genomic_DNA"/>
</dbReference>
<evidence type="ECO:0000313" key="2">
    <source>
        <dbReference type="EMBL" id="CAK9105509.1"/>
    </source>
</evidence>
<keyword evidence="3" id="KW-1185">Reference proteome</keyword>
<dbReference type="Proteomes" id="UP001642464">
    <property type="component" value="Unassembled WGS sequence"/>
</dbReference>
<evidence type="ECO:0000256" key="1">
    <source>
        <dbReference type="SAM" id="MobiDB-lite"/>
    </source>
</evidence>
<protein>
    <submittedName>
        <fullName evidence="2">Uncharacterized protein</fullName>
    </submittedName>
</protein>
<feature type="region of interest" description="Disordered" evidence="1">
    <location>
        <begin position="74"/>
        <end position="103"/>
    </location>
</feature>
<proteinExistence type="predicted"/>
<evidence type="ECO:0000313" key="3">
    <source>
        <dbReference type="Proteomes" id="UP001642464"/>
    </source>
</evidence>
<gene>
    <name evidence="2" type="ORF">SCF082_LOCUS49175</name>
</gene>